<proteinExistence type="inferred from homology"/>
<dbReference type="InterPro" id="IPR051910">
    <property type="entry name" value="ComF/GntX_DNA_util-trans"/>
</dbReference>
<comment type="caution">
    <text evidence="3">The sequence shown here is derived from an EMBL/GenBank/DDBJ whole genome shotgun (WGS) entry which is preliminary data.</text>
</comment>
<reference evidence="3 4" key="1">
    <citation type="submission" date="2018-08" db="EMBL/GenBank/DDBJ databases">
        <title>A genome reference for cultivated species of the human gut microbiota.</title>
        <authorList>
            <person name="Zou Y."/>
            <person name="Xue W."/>
            <person name="Luo G."/>
        </authorList>
    </citation>
    <scope>NUCLEOTIDE SEQUENCE [LARGE SCALE GENOMIC DNA]</scope>
    <source>
        <strain evidence="3 4">AM25-1</strain>
    </source>
</reference>
<name>A0A414Q059_FUSMR</name>
<dbReference type="InterPro" id="IPR029057">
    <property type="entry name" value="PRTase-like"/>
</dbReference>
<dbReference type="Proteomes" id="UP000284676">
    <property type="component" value="Unassembled WGS sequence"/>
</dbReference>
<comment type="similarity">
    <text evidence="1">Belongs to the ComF/GntX family.</text>
</comment>
<protein>
    <submittedName>
        <fullName evidence="3">ComF family protein</fullName>
    </submittedName>
</protein>
<dbReference type="Gene3D" id="3.40.50.2020">
    <property type="match status" value="1"/>
</dbReference>
<dbReference type="AlphaFoldDB" id="A0A414Q059"/>
<gene>
    <name evidence="3" type="ORF">DW663_01570</name>
</gene>
<feature type="domain" description="Phosphoribosyltransferase" evidence="2">
    <location>
        <begin position="152"/>
        <end position="200"/>
    </location>
</feature>
<evidence type="ECO:0000259" key="2">
    <source>
        <dbReference type="Pfam" id="PF00156"/>
    </source>
</evidence>
<organism evidence="3 4">
    <name type="scientific">Fusobacterium mortiferum</name>
    <dbReference type="NCBI Taxonomy" id="850"/>
    <lineage>
        <taxon>Bacteria</taxon>
        <taxon>Fusobacteriati</taxon>
        <taxon>Fusobacteriota</taxon>
        <taxon>Fusobacteriia</taxon>
        <taxon>Fusobacteriales</taxon>
        <taxon>Fusobacteriaceae</taxon>
        <taxon>Fusobacterium</taxon>
    </lineage>
</organism>
<dbReference type="InterPro" id="IPR000836">
    <property type="entry name" value="PRTase_dom"/>
</dbReference>
<dbReference type="CDD" id="cd06223">
    <property type="entry name" value="PRTases_typeI"/>
    <property type="match status" value="1"/>
</dbReference>
<sequence>MIRRNFVQSIKNLVFSRRCPICKKNSQENNYICNECYYLLKKKGKIKNIENYYYLYYYNEEIKRLIADFKLENRRGLGKEIAYLIKVPLKNLLLEKKIDVILPVPISKEREKERGFNQVEELLDNCKIEYQRIRREKNTKHMYELLDSKSRKENIYNAFKNEKLNIEGKNILIVDDIVTTGSTIREMIKEIEKLGTPKEIYIFSLAVSKIFKP</sequence>
<dbReference type="PANTHER" id="PTHR47505">
    <property type="entry name" value="DNA UTILIZATION PROTEIN YHGH"/>
    <property type="match status" value="1"/>
</dbReference>
<evidence type="ECO:0000313" key="4">
    <source>
        <dbReference type="Proteomes" id="UP000284676"/>
    </source>
</evidence>
<evidence type="ECO:0000256" key="1">
    <source>
        <dbReference type="ARBA" id="ARBA00008007"/>
    </source>
</evidence>
<dbReference type="PANTHER" id="PTHR47505:SF1">
    <property type="entry name" value="DNA UTILIZATION PROTEIN YHGH"/>
    <property type="match status" value="1"/>
</dbReference>
<accession>A0A414Q059</accession>
<evidence type="ECO:0000313" key="3">
    <source>
        <dbReference type="EMBL" id="RHF74180.1"/>
    </source>
</evidence>
<dbReference type="SUPFAM" id="SSF53271">
    <property type="entry name" value="PRTase-like"/>
    <property type="match status" value="1"/>
</dbReference>
<dbReference type="Pfam" id="PF00156">
    <property type="entry name" value="Pribosyltran"/>
    <property type="match status" value="1"/>
</dbReference>
<dbReference type="EMBL" id="QRHL01000002">
    <property type="protein sequence ID" value="RHF74180.1"/>
    <property type="molecule type" value="Genomic_DNA"/>
</dbReference>